<reference evidence="3" key="1">
    <citation type="journal article" date="2019" name="Sci. Rep.">
        <title>Draft genome of Tanacetum cinerariifolium, the natural source of mosquito coil.</title>
        <authorList>
            <person name="Yamashiro T."/>
            <person name="Shiraishi A."/>
            <person name="Satake H."/>
            <person name="Nakayama K."/>
        </authorList>
    </citation>
    <scope>NUCLEOTIDE SEQUENCE</scope>
</reference>
<feature type="region of interest" description="Disordered" evidence="1">
    <location>
        <begin position="1"/>
        <end position="65"/>
    </location>
</feature>
<dbReference type="AlphaFoldDB" id="A0A6L2M3B9"/>
<name>A0A6L2M3B9_TANCI</name>
<dbReference type="GO" id="GO:0004523">
    <property type="term" value="F:RNA-DNA hybrid ribonuclease activity"/>
    <property type="evidence" value="ECO:0007669"/>
    <property type="project" value="InterPro"/>
</dbReference>
<feature type="region of interest" description="Disordered" evidence="1">
    <location>
        <begin position="81"/>
        <end position="143"/>
    </location>
</feature>
<dbReference type="Pfam" id="PF13456">
    <property type="entry name" value="RVT_3"/>
    <property type="match status" value="1"/>
</dbReference>
<keyword evidence="3" id="KW-0548">Nucleotidyltransferase</keyword>
<comment type="caution">
    <text evidence="3">The sequence shown here is derived from an EMBL/GenBank/DDBJ whole genome shotgun (WGS) entry which is preliminary data.</text>
</comment>
<feature type="compositionally biased region" description="Basic residues" evidence="1">
    <location>
        <begin position="81"/>
        <end position="102"/>
    </location>
</feature>
<dbReference type="GO" id="GO:0003676">
    <property type="term" value="F:nucleic acid binding"/>
    <property type="evidence" value="ECO:0007669"/>
    <property type="project" value="InterPro"/>
</dbReference>
<feature type="compositionally biased region" description="Polar residues" evidence="1">
    <location>
        <begin position="39"/>
        <end position="56"/>
    </location>
</feature>
<dbReference type="PANTHER" id="PTHR48475:SF2">
    <property type="entry name" value="RIBONUCLEASE H"/>
    <property type="match status" value="1"/>
</dbReference>
<evidence type="ECO:0000256" key="1">
    <source>
        <dbReference type="SAM" id="MobiDB-lite"/>
    </source>
</evidence>
<dbReference type="PANTHER" id="PTHR48475">
    <property type="entry name" value="RIBONUCLEASE H"/>
    <property type="match status" value="1"/>
</dbReference>
<dbReference type="CDD" id="cd09279">
    <property type="entry name" value="RNase_HI_like"/>
    <property type="match status" value="1"/>
</dbReference>
<keyword evidence="3" id="KW-0695">RNA-directed DNA polymerase</keyword>
<evidence type="ECO:0000259" key="2">
    <source>
        <dbReference type="Pfam" id="PF13456"/>
    </source>
</evidence>
<dbReference type="InterPro" id="IPR002156">
    <property type="entry name" value="RNaseH_domain"/>
</dbReference>
<feature type="domain" description="RNase H type-1" evidence="2">
    <location>
        <begin position="517"/>
        <end position="609"/>
    </location>
</feature>
<dbReference type="GO" id="GO:0003964">
    <property type="term" value="F:RNA-directed DNA polymerase activity"/>
    <property type="evidence" value="ECO:0007669"/>
    <property type="project" value="UniProtKB-KW"/>
</dbReference>
<sequence>METTRSRTEAKLQEGRLSESTNVIAKTGQIHPSHKNTKRNPSFGQRKVQASSSNDNPGRKEKRQKILRVPWKAVTLNQRIKAKQWKRSSKGSKKWGNLKKGKTVGNTDDTTMAKGSQTKDYSNFSPKSLISFPPLGEEDRTEGMPGVRRIQSVQSTAHEMLKFLVAGGTVTLRSSSIIPLECMMVLEQGVPYPKINQVTKEKIQVAIHPEYPEQTITIGSTLTKEGRKELCGLLRRNLDIFTLKPTNMTGVSRHVAEHKLNIREGCLPVKQKKRRHVPKRNKPIYEEVEKLVDTSIMKEVHYHNWLSNPELVKKHEGGCRIDIEETFKTLREINMKLNPKKRTFGMREGTFLGYKVNANGLKVCPNKVEAVLSLPSPKCLKDMQKLKRKLASLNRFLSKSAEKSLPFFKTLKKCKKKSDYQWTAEACKRSRQCSLNNRKGWEANSHLLRRLLKWSFELEEHDIHYRPRTSVNGHILVDFIMERSKDDPQDTIMKEKEALPDPWILFTDGSSCIDGFGAGLIITNLEGTEFTYALRFRFDATNNEVEYEALIAGLRIAEQTRVKNLQANVDSRLVANQVNVTYRAKETGMIKYLEKFKQLAITFKEFTIKQNKFYRKKKKQGPYAVKQEGITRLKTGAKSYVFSNASLSSNIRRLIAWWKGRTRVKMKESRQETPFLLTYGTEAVIPVEISMPTLRTADVNMIKNDEALGINLDLLEEKREKASI</sequence>
<protein>
    <submittedName>
        <fullName evidence="3">Reverse transcriptase domain-containing protein</fullName>
    </submittedName>
</protein>
<dbReference type="InterPro" id="IPR043502">
    <property type="entry name" value="DNA/RNA_pol_sf"/>
</dbReference>
<dbReference type="InterPro" id="IPR043128">
    <property type="entry name" value="Rev_trsase/Diguanyl_cyclase"/>
</dbReference>
<keyword evidence="3" id="KW-0808">Transferase</keyword>
<feature type="compositionally biased region" description="Basic and acidic residues" evidence="1">
    <location>
        <begin position="1"/>
        <end position="17"/>
    </location>
</feature>
<gene>
    <name evidence="3" type="ORF">Tci_040474</name>
</gene>
<feature type="compositionally biased region" description="Polar residues" evidence="1">
    <location>
        <begin position="104"/>
        <end position="128"/>
    </location>
</feature>
<accession>A0A6L2M3B9</accession>
<evidence type="ECO:0000313" key="3">
    <source>
        <dbReference type="EMBL" id="GEU68496.1"/>
    </source>
</evidence>
<organism evidence="3">
    <name type="scientific">Tanacetum cinerariifolium</name>
    <name type="common">Dalmatian daisy</name>
    <name type="synonym">Chrysanthemum cinerariifolium</name>
    <dbReference type="NCBI Taxonomy" id="118510"/>
    <lineage>
        <taxon>Eukaryota</taxon>
        <taxon>Viridiplantae</taxon>
        <taxon>Streptophyta</taxon>
        <taxon>Embryophyta</taxon>
        <taxon>Tracheophyta</taxon>
        <taxon>Spermatophyta</taxon>
        <taxon>Magnoliopsida</taxon>
        <taxon>eudicotyledons</taxon>
        <taxon>Gunneridae</taxon>
        <taxon>Pentapetalae</taxon>
        <taxon>asterids</taxon>
        <taxon>campanulids</taxon>
        <taxon>Asterales</taxon>
        <taxon>Asteraceae</taxon>
        <taxon>Asteroideae</taxon>
        <taxon>Anthemideae</taxon>
        <taxon>Anthemidinae</taxon>
        <taxon>Tanacetum</taxon>
    </lineage>
</organism>
<dbReference type="InterPro" id="IPR036397">
    <property type="entry name" value="RNaseH_sf"/>
</dbReference>
<dbReference type="EMBL" id="BKCJ010005761">
    <property type="protein sequence ID" value="GEU68496.1"/>
    <property type="molecule type" value="Genomic_DNA"/>
</dbReference>
<proteinExistence type="predicted"/>
<dbReference type="SUPFAM" id="SSF56672">
    <property type="entry name" value="DNA/RNA polymerases"/>
    <property type="match status" value="1"/>
</dbReference>
<dbReference type="Gene3D" id="3.30.420.10">
    <property type="entry name" value="Ribonuclease H-like superfamily/Ribonuclease H"/>
    <property type="match status" value="1"/>
</dbReference>
<dbReference type="Gene3D" id="3.30.70.270">
    <property type="match status" value="2"/>
</dbReference>